<feature type="transmembrane region" description="Helical" evidence="7">
    <location>
        <begin position="176"/>
        <end position="198"/>
    </location>
</feature>
<dbReference type="Pfam" id="PF09430">
    <property type="entry name" value="EMC7_beta-sandw"/>
    <property type="match status" value="1"/>
</dbReference>
<evidence type="ECO:0000313" key="10">
    <source>
        <dbReference type="EMBL" id="OCF51045.1"/>
    </source>
</evidence>
<keyword evidence="12" id="KW-1185">Reference proteome</keyword>
<dbReference type="KEGG" id="kpin:30171479"/>
<gene>
    <name evidence="10" type="ORF">I206_03110</name>
    <name evidence="11" type="ORF">I206_102755</name>
</gene>
<reference evidence="11" key="4">
    <citation type="submission" date="2024-02" db="EMBL/GenBank/DDBJ databases">
        <title>Comparative genomics of Cryptococcus and Kwoniella reveals pathogenesis evolution and contrasting modes of karyotype evolution via chromosome fusion or intercentromeric recombination.</title>
        <authorList>
            <person name="Coelho M.A."/>
            <person name="David-Palma M."/>
            <person name="Shea T."/>
            <person name="Bowers K."/>
            <person name="McGinley-Smith S."/>
            <person name="Mohammad A.W."/>
            <person name="Gnirke A."/>
            <person name="Yurkov A.M."/>
            <person name="Nowrousian M."/>
            <person name="Sun S."/>
            <person name="Cuomo C.A."/>
            <person name="Heitman J."/>
        </authorList>
    </citation>
    <scope>NUCLEOTIDE SEQUENCE</scope>
    <source>
        <strain evidence="11">CBS 10737</strain>
    </source>
</reference>
<dbReference type="AlphaFoldDB" id="A0A1B9I682"/>
<evidence type="ECO:0000256" key="2">
    <source>
        <dbReference type="ARBA" id="ARBA00022692"/>
    </source>
</evidence>
<evidence type="ECO:0000256" key="4">
    <source>
        <dbReference type="ARBA" id="ARBA00022989"/>
    </source>
</evidence>
<keyword evidence="2 7" id="KW-0812">Transmembrane</keyword>
<dbReference type="InterPro" id="IPR039163">
    <property type="entry name" value="EMC7"/>
</dbReference>
<evidence type="ECO:0000256" key="1">
    <source>
        <dbReference type="ARBA" id="ARBA00004167"/>
    </source>
</evidence>
<organism evidence="10">
    <name type="scientific">Kwoniella pini CBS 10737</name>
    <dbReference type="NCBI Taxonomy" id="1296096"/>
    <lineage>
        <taxon>Eukaryota</taxon>
        <taxon>Fungi</taxon>
        <taxon>Dikarya</taxon>
        <taxon>Basidiomycota</taxon>
        <taxon>Agaricomycotina</taxon>
        <taxon>Tremellomycetes</taxon>
        <taxon>Tremellales</taxon>
        <taxon>Cryptococcaceae</taxon>
        <taxon>Kwoniella</taxon>
    </lineage>
</organism>
<evidence type="ECO:0000256" key="6">
    <source>
        <dbReference type="SAM" id="MobiDB-lite"/>
    </source>
</evidence>
<feature type="chain" id="PRO_5008628372" description="ER membrane protein complex subunit 7 beta-sandwich domain-containing protein" evidence="8">
    <location>
        <begin position="21"/>
        <end position="267"/>
    </location>
</feature>
<evidence type="ECO:0000313" key="12">
    <source>
        <dbReference type="Proteomes" id="UP000094020"/>
    </source>
</evidence>
<feature type="signal peptide" evidence="8">
    <location>
        <begin position="1"/>
        <end position="20"/>
    </location>
</feature>
<evidence type="ECO:0000259" key="9">
    <source>
        <dbReference type="Pfam" id="PF09430"/>
    </source>
</evidence>
<evidence type="ECO:0000256" key="3">
    <source>
        <dbReference type="ARBA" id="ARBA00022729"/>
    </source>
</evidence>
<dbReference type="GeneID" id="30171479"/>
<feature type="compositionally biased region" description="Polar residues" evidence="6">
    <location>
        <begin position="233"/>
        <end position="256"/>
    </location>
</feature>
<dbReference type="PANTHER" id="PTHR13605">
    <property type="entry name" value="ER MEMBRANE PROTEIN COMPLEX SUBUNIT 7"/>
    <property type="match status" value="1"/>
</dbReference>
<sequence>MRVFSHLLALLTLVIPSILAVTLSGQIQFGNLITRETLPVGSKVSINHGERKVWIKGDGSFEISNVDEGEYILEPIIPGYIFNSYFITIESIIPIESNSPINSNSNSNSKSDSEISISSIEPTFIIHIQPFYPSKLPLPINSISLNHPLIITPLSKEDYFINKGGMNILGMLKSPMVLMMLFSAIMLFALPKLTAALADDPEMAKEMADTRARMNNFQSMDLAGSLSNMLAGSSENAPVTNTIQASSGSNTPNRSGANAGGKKRRGR</sequence>
<dbReference type="PANTHER" id="PTHR13605:SF4">
    <property type="entry name" value="ER MEMBRANE PROTEIN COMPLEX SUBUNIT 7"/>
    <property type="match status" value="1"/>
</dbReference>
<dbReference type="EMBL" id="KI894009">
    <property type="protein sequence ID" value="OCF51045.1"/>
    <property type="molecule type" value="Genomic_DNA"/>
</dbReference>
<reference evidence="10" key="1">
    <citation type="submission" date="2013-07" db="EMBL/GenBank/DDBJ databases">
        <title>The Genome Sequence of Cryptococcus pinus CBS10737.</title>
        <authorList>
            <consortium name="The Broad Institute Genome Sequencing Platform"/>
            <person name="Cuomo C."/>
            <person name="Litvintseva A."/>
            <person name="Chen Y."/>
            <person name="Heitman J."/>
            <person name="Sun S."/>
            <person name="Springer D."/>
            <person name="Dromer F."/>
            <person name="Young S.K."/>
            <person name="Zeng Q."/>
            <person name="Gargeya S."/>
            <person name="Fitzgerald M."/>
            <person name="Abouelleil A."/>
            <person name="Alvarado L."/>
            <person name="Berlin A.M."/>
            <person name="Chapman S.B."/>
            <person name="Dewar J."/>
            <person name="Goldberg J."/>
            <person name="Griggs A."/>
            <person name="Gujja S."/>
            <person name="Hansen M."/>
            <person name="Howarth C."/>
            <person name="Imamovic A."/>
            <person name="Larimer J."/>
            <person name="McCowan C."/>
            <person name="Murphy C."/>
            <person name="Pearson M."/>
            <person name="Priest M."/>
            <person name="Roberts A."/>
            <person name="Saif S."/>
            <person name="Shea T."/>
            <person name="Sykes S."/>
            <person name="Wortman J."/>
            <person name="Nusbaum C."/>
            <person name="Birren B."/>
        </authorList>
    </citation>
    <scope>NUCLEOTIDE SEQUENCE [LARGE SCALE GENOMIC DNA]</scope>
    <source>
        <strain evidence="10">CBS 10737</strain>
    </source>
</reference>
<feature type="domain" description="ER membrane protein complex subunit 7 beta-sandwich" evidence="9">
    <location>
        <begin position="37"/>
        <end position="179"/>
    </location>
</feature>
<dbReference type="InterPro" id="IPR019008">
    <property type="entry name" value="Beta_sandwich_EMC7"/>
</dbReference>
<reference evidence="11" key="2">
    <citation type="submission" date="2013-07" db="EMBL/GenBank/DDBJ databases">
        <authorList>
            <consortium name="The Broad Institute Genome Sequencing Platform"/>
            <person name="Cuomo C."/>
            <person name="Litvintseva A."/>
            <person name="Chen Y."/>
            <person name="Heitman J."/>
            <person name="Sun S."/>
            <person name="Springer D."/>
            <person name="Dromer F."/>
            <person name="Young S.K."/>
            <person name="Zeng Q."/>
            <person name="Gargeya S."/>
            <person name="Fitzgerald M."/>
            <person name="Abouelleil A."/>
            <person name="Alvarado L."/>
            <person name="Berlin A.M."/>
            <person name="Chapman S.B."/>
            <person name="Dewar J."/>
            <person name="Goldberg J."/>
            <person name="Griggs A."/>
            <person name="Gujja S."/>
            <person name="Hansen M."/>
            <person name="Howarth C."/>
            <person name="Imamovic A."/>
            <person name="Larimer J."/>
            <person name="McCowan C."/>
            <person name="Murphy C."/>
            <person name="Pearson M."/>
            <person name="Priest M."/>
            <person name="Roberts A."/>
            <person name="Saif S."/>
            <person name="Shea T."/>
            <person name="Sykes S."/>
            <person name="Wortman J."/>
            <person name="Nusbaum C."/>
            <person name="Birren B."/>
        </authorList>
    </citation>
    <scope>NUCLEOTIDE SEQUENCE</scope>
    <source>
        <strain evidence="11">CBS 10737</strain>
    </source>
</reference>
<reference evidence="10" key="3">
    <citation type="submission" date="2016-07" db="EMBL/GenBank/DDBJ databases">
        <title>Evolution of pathogenesis and genome organization in the Tremellales.</title>
        <authorList>
            <person name="Cuomo C."/>
            <person name="Litvintseva A."/>
            <person name="Heitman J."/>
            <person name="Chen Y."/>
            <person name="Sun S."/>
            <person name="Springer D."/>
            <person name="Dromer F."/>
            <person name="Young S."/>
            <person name="Zeng Q."/>
            <person name="Chapman S."/>
            <person name="Gujja S."/>
            <person name="Saif S."/>
            <person name="Birren B."/>
        </authorList>
    </citation>
    <scope>NUCLEOTIDE SEQUENCE</scope>
    <source>
        <strain evidence="10">CBS 10737</strain>
    </source>
</reference>
<evidence type="ECO:0000256" key="5">
    <source>
        <dbReference type="ARBA" id="ARBA00023136"/>
    </source>
</evidence>
<evidence type="ECO:0000256" key="7">
    <source>
        <dbReference type="SAM" id="Phobius"/>
    </source>
</evidence>
<dbReference type="GO" id="GO:0072546">
    <property type="term" value="C:EMC complex"/>
    <property type="evidence" value="ECO:0007669"/>
    <property type="project" value="TreeGrafter"/>
</dbReference>
<dbReference type="EMBL" id="CP144521">
    <property type="protein sequence ID" value="WWC68820.1"/>
    <property type="molecule type" value="Genomic_DNA"/>
</dbReference>
<dbReference type="OrthoDB" id="27095at2759"/>
<accession>A0A1B9I682</accession>
<keyword evidence="3 8" id="KW-0732">Signal</keyword>
<keyword evidence="4 7" id="KW-1133">Transmembrane helix</keyword>
<proteinExistence type="predicted"/>
<comment type="subcellular location">
    <subcellularLocation>
        <location evidence="1">Membrane</location>
        <topology evidence="1">Single-pass membrane protein</topology>
    </subcellularLocation>
</comment>
<protein>
    <recommendedName>
        <fullName evidence="9">ER membrane protein complex subunit 7 beta-sandwich domain-containing protein</fullName>
    </recommendedName>
</protein>
<evidence type="ECO:0000256" key="8">
    <source>
        <dbReference type="SAM" id="SignalP"/>
    </source>
</evidence>
<name>A0A1B9I682_9TREE</name>
<dbReference type="STRING" id="1296096.A0A1B9I682"/>
<keyword evidence="5 7" id="KW-0472">Membrane</keyword>
<dbReference type="Proteomes" id="UP000094020">
    <property type="component" value="Chromosome 3"/>
</dbReference>
<dbReference type="RefSeq" id="XP_019012264.1">
    <property type="nucleotide sequence ID" value="XM_019154861.1"/>
</dbReference>
<feature type="region of interest" description="Disordered" evidence="6">
    <location>
        <begin position="233"/>
        <end position="267"/>
    </location>
</feature>
<evidence type="ECO:0000313" key="11">
    <source>
        <dbReference type="EMBL" id="WWC68820.1"/>
    </source>
</evidence>